<dbReference type="Pfam" id="PF10188">
    <property type="entry name" value="Oscp1"/>
    <property type="match status" value="1"/>
</dbReference>
<sequence>MKVVLTRLAHVSIMKLNAVSMEKLYELMLMAFKYQVFLCPRPKDLLLISYNHIDTIRGFVKDTPAVLNKVDETHRKIIEIYSSMTAGEFQLLRQTLLTFLQDTHICVSIFLKNKIQNPNGRFALSTSGPVPHGMDVPGVIRIFDRKGREMRQRRFASGGSYSHPTKDASFGLHGDRVIKLGVNMYNVNLRGESSKVPSVKMDASPNPLAKEELNLLACLMGTVEIENASGCETGFQINLLASAQEEEEGYAFYFCHLSIHPFSNPLILTRVAGVPEPIPAVFGQLAGYTRKWLPANHTTYMLTTTPRDNFEHSICLPCIFFGMWEETGVPGENPRRHRENMQTPQR</sequence>
<dbReference type="Proteomes" id="UP000264820">
    <property type="component" value="Unplaced"/>
</dbReference>
<keyword evidence="2" id="KW-1185">Reference proteome</keyword>
<dbReference type="GO" id="GO:0005737">
    <property type="term" value="C:cytoplasm"/>
    <property type="evidence" value="ECO:0007669"/>
    <property type="project" value="TreeGrafter"/>
</dbReference>
<organism evidence="1 2">
    <name type="scientific">Hippocampus comes</name>
    <name type="common">Tiger tail seahorse</name>
    <dbReference type="NCBI Taxonomy" id="109280"/>
    <lineage>
        <taxon>Eukaryota</taxon>
        <taxon>Metazoa</taxon>
        <taxon>Chordata</taxon>
        <taxon>Craniata</taxon>
        <taxon>Vertebrata</taxon>
        <taxon>Euteleostomi</taxon>
        <taxon>Actinopterygii</taxon>
        <taxon>Neopterygii</taxon>
        <taxon>Teleostei</taxon>
        <taxon>Neoteleostei</taxon>
        <taxon>Acanthomorphata</taxon>
        <taxon>Syngnathiaria</taxon>
        <taxon>Syngnathiformes</taxon>
        <taxon>Syngnathoidei</taxon>
        <taxon>Syngnathidae</taxon>
        <taxon>Hippocampus</taxon>
    </lineage>
</organism>
<dbReference type="GeneTree" id="ENSGT00390000004808"/>
<dbReference type="InterPro" id="IPR019332">
    <property type="entry name" value="OSCP1"/>
</dbReference>
<dbReference type="AlphaFoldDB" id="A0A3Q3D542"/>
<dbReference type="GO" id="GO:0005886">
    <property type="term" value="C:plasma membrane"/>
    <property type="evidence" value="ECO:0007669"/>
    <property type="project" value="TreeGrafter"/>
</dbReference>
<reference evidence="1" key="1">
    <citation type="submission" date="2025-08" db="UniProtKB">
        <authorList>
            <consortium name="Ensembl"/>
        </authorList>
    </citation>
    <scope>IDENTIFICATION</scope>
</reference>
<dbReference type="PANTHER" id="PTHR21439">
    <property type="entry name" value="OXIDORED-NITRO DOMAIN-CONTAINING PROTEIN"/>
    <property type="match status" value="1"/>
</dbReference>
<evidence type="ECO:0000313" key="2">
    <source>
        <dbReference type="Proteomes" id="UP000264820"/>
    </source>
</evidence>
<dbReference type="PANTHER" id="PTHR21439:SF0">
    <property type="entry name" value="PROTEIN OSCP1"/>
    <property type="match status" value="1"/>
</dbReference>
<name>A0A3Q3D542_HIPCM</name>
<protein>
    <submittedName>
        <fullName evidence="1">Organic solute carrier partner 1a</fullName>
    </submittedName>
</protein>
<accession>A0A3Q3D542</accession>
<proteinExistence type="predicted"/>
<dbReference type="Ensembl" id="ENSHCOT00000009572.1">
    <property type="protein sequence ID" value="ENSHCOP00000002939.1"/>
    <property type="gene ID" value="ENSHCOG00000004224.1"/>
</dbReference>
<evidence type="ECO:0000313" key="1">
    <source>
        <dbReference type="Ensembl" id="ENSHCOP00000002939.1"/>
    </source>
</evidence>
<reference evidence="1" key="2">
    <citation type="submission" date="2025-09" db="UniProtKB">
        <authorList>
            <consortium name="Ensembl"/>
        </authorList>
    </citation>
    <scope>IDENTIFICATION</scope>
</reference>